<organism evidence="1 2">
    <name type="scientific">Terrabacter lapilli</name>
    <dbReference type="NCBI Taxonomy" id="436231"/>
    <lineage>
        <taxon>Bacteria</taxon>
        <taxon>Bacillati</taxon>
        <taxon>Actinomycetota</taxon>
        <taxon>Actinomycetes</taxon>
        <taxon>Micrococcales</taxon>
        <taxon>Intrasporangiaceae</taxon>
        <taxon>Terrabacter</taxon>
    </lineage>
</organism>
<comment type="caution">
    <text evidence="1">The sequence shown here is derived from an EMBL/GenBank/DDBJ whole genome shotgun (WGS) entry which is preliminary data.</text>
</comment>
<evidence type="ECO:0000313" key="2">
    <source>
        <dbReference type="Proteomes" id="UP001500013"/>
    </source>
</evidence>
<keyword evidence="2" id="KW-1185">Reference proteome</keyword>
<dbReference type="EMBL" id="BAAAPU010000011">
    <property type="protein sequence ID" value="GAA1991928.1"/>
    <property type="molecule type" value="Genomic_DNA"/>
</dbReference>
<gene>
    <name evidence="1" type="ORF">GCM10009817_37580</name>
</gene>
<protein>
    <submittedName>
        <fullName evidence="1">Uncharacterized protein</fullName>
    </submittedName>
</protein>
<name>A0ABN2SSR1_9MICO</name>
<sequence length="150" mass="15526">MEYVADEEAVRPPLSVYVQVAVWVPMPAAASGPEIGESTGFTTGLPSSTSETEQAAVLTAPKGYDAPIATPVTATIGAEFAGGATVTVNVAGSRSMVWPVVFPVWDRVMEVVPAASGLTVSVFTSPQELKVTELGLTVATLVLEELTFAL</sequence>
<dbReference type="Proteomes" id="UP001500013">
    <property type="component" value="Unassembled WGS sequence"/>
</dbReference>
<reference evidence="1 2" key="1">
    <citation type="journal article" date="2019" name="Int. J. Syst. Evol. Microbiol.">
        <title>The Global Catalogue of Microorganisms (GCM) 10K type strain sequencing project: providing services to taxonomists for standard genome sequencing and annotation.</title>
        <authorList>
            <consortium name="The Broad Institute Genomics Platform"/>
            <consortium name="The Broad Institute Genome Sequencing Center for Infectious Disease"/>
            <person name="Wu L."/>
            <person name="Ma J."/>
        </authorList>
    </citation>
    <scope>NUCLEOTIDE SEQUENCE [LARGE SCALE GENOMIC DNA]</scope>
    <source>
        <strain evidence="1 2">JCM 15628</strain>
    </source>
</reference>
<accession>A0ABN2SSR1</accession>
<evidence type="ECO:0000313" key="1">
    <source>
        <dbReference type="EMBL" id="GAA1991928.1"/>
    </source>
</evidence>
<proteinExistence type="predicted"/>